<dbReference type="OrthoDB" id="9800421at2"/>
<reference evidence="1 2" key="1">
    <citation type="submission" date="2019-06" db="EMBL/GenBank/DDBJ databases">
        <title>New taxonomy in bacterial strain CC-CFT640, isolated from vineyard.</title>
        <authorList>
            <person name="Lin S.-Y."/>
            <person name="Tsai C.-F."/>
            <person name="Young C.-C."/>
        </authorList>
    </citation>
    <scope>NUCLEOTIDE SEQUENCE [LARGE SCALE GENOMIC DNA]</scope>
    <source>
        <strain evidence="1 2">CC-CFT640</strain>
    </source>
</reference>
<dbReference type="EMBL" id="VDUZ01000098">
    <property type="protein sequence ID" value="TXL69176.1"/>
    <property type="molecule type" value="Genomic_DNA"/>
</dbReference>
<sequence length="169" mass="18621">MPLLKGGALIDDPWQRLADDTALPADGAVIVSFARWRAEREVLLARSAPLGVLLKNTDPVDALAPDIARLQLIALEFPKFSDGRAYSQARLLRERYRFGGELRATGHVLPDQLHHMRRCGFDAFEVAKGDPVTAWRRAVHTFSAVYQPTGDGRAPVSALRRRLLAAAAD</sequence>
<evidence type="ECO:0000313" key="1">
    <source>
        <dbReference type="EMBL" id="TXL69176.1"/>
    </source>
</evidence>
<dbReference type="Pfam" id="PF06073">
    <property type="entry name" value="DUF934"/>
    <property type="match status" value="1"/>
</dbReference>
<accession>A0A5C8P7H8</accession>
<dbReference type="Proteomes" id="UP000321638">
    <property type="component" value="Unassembled WGS sequence"/>
</dbReference>
<protein>
    <submittedName>
        <fullName evidence="1">DUF934 domain-containing protein</fullName>
    </submittedName>
</protein>
<gene>
    <name evidence="1" type="ORF">FHP25_40100</name>
</gene>
<evidence type="ECO:0000313" key="2">
    <source>
        <dbReference type="Proteomes" id="UP000321638"/>
    </source>
</evidence>
<dbReference type="InterPro" id="IPR008318">
    <property type="entry name" value="UCP030820"/>
</dbReference>
<organism evidence="1 2">
    <name type="scientific">Vineibacter terrae</name>
    <dbReference type="NCBI Taxonomy" id="2586908"/>
    <lineage>
        <taxon>Bacteria</taxon>
        <taxon>Pseudomonadati</taxon>
        <taxon>Pseudomonadota</taxon>
        <taxon>Alphaproteobacteria</taxon>
        <taxon>Hyphomicrobiales</taxon>
        <taxon>Vineibacter</taxon>
    </lineage>
</organism>
<comment type="caution">
    <text evidence="1">The sequence shown here is derived from an EMBL/GenBank/DDBJ whole genome shotgun (WGS) entry which is preliminary data.</text>
</comment>
<dbReference type="AlphaFoldDB" id="A0A5C8P7H8"/>
<proteinExistence type="predicted"/>
<keyword evidence="2" id="KW-1185">Reference proteome</keyword>
<name>A0A5C8P7H8_9HYPH</name>
<dbReference type="RefSeq" id="WP_147852639.1">
    <property type="nucleotide sequence ID" value="NZ_VDUZ01000098.1"/>
</dbReference>
<dbReference type="PIRSF" id="PIRSF030820">
    <property type="entry name" value="UCP030820"/>
    <property type="match status" value="1"/>
</dbReference>